<feature type="transmembrane region" description="Helical" evidence="9">
    <location>
        <begin position="88"/>
        <end position="107"/>
    </location>
</feature>
<dbReference type="InterPro" id="IPR035906">
    <property type="entry name" value="MetI-like_sf"/>
</dbReference>
<dbReference type="EMBL" id="CP015243">
    <property type="protein sequence ID" value="ANF56600.1"/>
    <property type="molecule type" value="Genomic_DNA"/>
</dbReference>
<evidence type="ECO:0000256" key="5">
    <source>
        <dbReference type="ARBA" id="ARBA00022692"/>
    </source>
</evidence>
<evidence type="ECO:0000256" key="4">
    <source>
        <dbReference type="ARBA" id="ARBA00022475"/>
    </source>
</evidence>
<evidence type="ECO:0000313" key="12">
    <source>
        <dbReference type="Proteomes" id="UP000077875"/>
    </source>
</evidence>
<dbReference type="PROSITE" id="PS50928">
    <property type="entry name" value="ABC_TM1"/>
    <property type="match status" value="1"/>
</dbReference>
<protein>
    <submittedName>
        <fullName evidence="11">Amino acid ABC transporter</fullName>
    </submittedName>
</protein>
<keyword evidence="6" id="KW-0029">Amino-acid transport</keyword>
<dbReference type="InterPro" id="IPR000515">
    <property type="entry name" value="MetI-like"/>
</dbReference>
<evidence type="ECO:0000313" key="11">
    <source>
        <dbReference type="EMBL" id="ANF56600.1"/>
    </source>
</evidence>
<keyword evidence="12" id="KW-1185">Reference proteome</keyword>
<accession>A0A172YBI0</accession>
<dbReference type="InterPro" id="IPR043429">
    <property type="entry name" value="ArtM/GltK/GlnP/TcyL/YhdX-like"/>
</dbReference>
<evidence type="ECO:0000256" key="9">
    <source>
        <dbReference type="RuleBase" id="RU363032"/>
    </source>
</evidence>
<evidence type="ECO:0000256" key="7">
    <source>
        <dbReference type="ARBA" id="ARBA00022989"/>
    </source>
</evidence>
<dbReference type="GO" id="GO:0022857">
    <property type="term" value="F:transmembrane transporter activity"/>
    <property type="evidence" value="ECO:0007669"/>
    <property type="project" value="InterPro"/>
</dbReference>
<name>A0A172YBI0_9GAMM</name>
<evidence type="ECO:0000256" key="6">
    <source>
        <dbReference type="ARBA" id="ARBA00022970"/>
    </source>
</evidence>
<dbReference type="GO" id="GO:0006865">
    <property type="term" value="P:amino acid transport"/>
    <property type="evidence" value="ECO:0007669"/>
    <property type="project" value="UniProtKB-KW"/>
</dbReference>
<reference evidence="11 12" key="1">
    <citation type="submission" date="2016-04" db="EMBL/GenBank/DDBJ databases">
        <title>Complete Genome Sequence of Halotalea alkalilenta IHB B 13600.</title>
        <authorList>
            <person name="Swarnkar M.K."/>
            <person name="Sharma A."/>
            <person name="Kaushal K."/>
            <person name="Soni R."/>
            <person name="Rana S."/>
            <person name="Singh A.K."/>
            <person name="Gulati A."/>
        </authorList>
    </citation>
    <scope>NUCLEOTIDE SEQUENCE [LARGE SCALE GENOMIC DNA]</scope>
    <source>
        <strain evidence="11 12">IHB B 13600</strain>
    </source>
</reference>
<evidence type="ECO:0000256" key="1">
    <source>
        <dbReference type="ARBA" id="ARBA00004429"/>
    </source>
</evidence>
<dbReference type="InterPro" id="IPR010065">
    <property type="entry name" value="AA_ABC_transptr_permease_3TM"/>
</dbReference>
<proteinExistence type="inferred from homology"/>
<dbReference type="GO" id="GO:0043190">
    <property type="term" value="C:ATP-binding cassette (ABC) transporter complex"/>
    <property type="evidence" value="ECO:0007669"/>
    <property type="project" value="InterPro"/>
</dbReference>
<dbReference type="Gene3D" id="1.10.3720.10">
    <property type="entry name" value="MetI-like"/>
    <property type="match status" value="1"/>
</dbReference>
<evidence type="ECO:0000259" key="10">
    <source>
        <dbReference type="PROSITE" id="PS50928"/>
    </source>
</evidence>
<evidence type="ECO:0000256" key="3">
    <source>
        <dbReference type="ARBA" id="ARBA00022448"/>
    </source>
</evidence>
<keyword evidence="8 9" id="KW-0472">Membrane</keyword>
<dbReference type="KEGG" id="haa:A5892_03210"/>
<dbReference type="NCBIfam" id="TIGR01726">
    <property type="entry name" value="HEQRo_perm_3TM"/>
    <property type="match status" value="1"/>
</dbReference>
<dbReference type="CDD" id="cd06261">
    <property type="entry name" value="TM_PBP2"/>
    <property type="match status" value="1"/>
</dbReference>
<gene>
    <name evidence="11" type="ORF">A5892_03210</name>
</gene>
<dbReference type="Pfam" id="PF00528">
    <property type="entry name" value="BPD_transp_1"/>
    <property type="match status" value="1"/>
</dbReference>
<sequence>MFDWTSFVHSLPLLGQALLVTLKASLAGNLFGFLIAIPVTALRLSSRPLARALGAGYIFVFRGVPLLVQLLVIYYLLPTTGLPNLSPMTAAVLALSLCSGAYIAEILRGGFLAIAPGQIEAARLLGIGATTTLIRIELPQAVRLTLPSLVNELVLLIKASALISVVGLADLSRVAQNLAASDYLFFQHYLVLALAYCLINLPLTFSGRLLERHLARSQHRATE</sequence>
<dbReference type="PANTHER" id="PTHR30614">
    <property type="entry name" value="MEMBRANE COMPONENT OF AMINO ACID ABC TRANSPORTER"/>
    <property type="match status" value="1"/>
</dbReference>
<dbReference type="AlphaFoldDB" id="A0A172YBI0"/>
<dbReference type="Proteomes" id="UP000077875">
    <property type="component" value="Chromosome"/>
</dbReference>
<keyword evidence="3 9" id="KW-0813">Transport</keyword>
<feature type="transmembrane region" description="Helical" evidence="9">
    <location>
        <begin position="54"/>
        <end position="76"/>
    </location>
</feature>
<feature type="domain" description="ABC transmembrane type-1" evidence="10">
    <location>
        <begin position="14"/>
        <end position="207"/>
    </location>
</feature>
<feature type="transmembrane region" description="Helical" evidence="9">
    <location>
        <begin position="149"/>
        <end position="169"/>
    </location>
</feature>
<dbReference type="STRING" id="376489.A5892_03210"/>
<comment type="similarity">
    <text evidence="2">Belongs to the binding-protein-dependent transport system permease family. HisMQ subfamily.</text>
</comment>
<comment type="subcellular location">
    <subcellularLocation>
        <location evidence="1">Cell inner membrane</location>
        <topology evidence="1">Multi-pass membrane protein</topology>
    </subcellularLocation>
    <subcellularLocation>
        <location evidence="9">Cell membrane</location>
        <topology evidence="9">Multi-pass membrane protein</topology>
    </subcellularLocation>
</comment>
<evidence type="ECO:0000256" key="2">
    <source>
        <dbReference type="ARBA" id="ARBA00010072"/>
    </source>
</evidence>
<feature type="transmembrane region" description="Helical" evidence="9">
    <location>
        <begin position="20"/>
        <end position="42"/>
    </location>
</feature>
<evidence type="ECO:0000256" key="8">
    <source>
        <dbReference type="ARBA" id="ARBA00023136"/>
    </source>
</evidence>
<keyword evidence="5 9" id="KW-0812">Transmembrane</keyword>
<keyword evidence="7 9" id="KW-1133">Transmembrane helix</keyword>
<keyword evidence="4" id="KW-1003">Cell membrane</keyword>
<dbReference type="RefSeq" id="WP_064121578.1">
    <property type="nucleotide sequence ID" value="NZ_CP015243.1"/>
</dbReference>
<organism evidence="11 12">
    <name type="scientific">Halotalea alkalilenta</name>
    <dbReference type="NCBI Taxonomy" id="376489"/>
    <lineage>
        <taxon>Bacteria</taxon>
        <taxon>Pseudomonadati</taxon>
        <taxon>Pseudomonadota</taxon>
        <taxon>Gammaproteobacteria</taxon>
        <taxon>Oceanospirillales</taxon>
        <taxon>Halomonadaceae</taxon>
        <taxon>Halotalea</taxon>
    </lineage>
</organism>
<dbReference type="SUPFAM" id="SSF161098">
    <property type="entry name" value="MetI-like"/>
    <property type="match status" value="1"/>
</dbReference>
<dbReference type="PANTHER" id="PTHR30614:SF0">
    <property type="entry name" value="L-CYSTINE TRANSPORT SYSTEM PERMEASE PROTEIN TCYL"/>
    <property type="match status" value="1"/>
</dbReference>
<feature type="transmembrane region" description="Helical" evidence="9">
    <location>
        <begin position="189"/>
        <end position="210"/>
    </location>
</feature>